<keyword evidence="3" id="KW-0732">Signal</keyword>
<dbReference type="OrthoDB" id="3021074at2759"/>
<evidence type="ECO:0000256" key="2">
    <source>
        <dbReference type="SAM" id="Phobius"/>
    </source>
</evidence>
<sequence>MGRIAFSRLSIISLICLLVLGISASPTRTYPSERIRRDLVNPSNIPQGHNDTIICVYPISGQYGSLPRVLYYVSLVVGIVGRYQQWLVIGALASALSYAGSTAIHMLALTKSRAPVFDLDILGAWAILTTGCMAFAAMVHWSSALRQSGGKLVIVLWGGLIGIGCITGRSLLLDVHSDAEPACRSANGDLLTSTSELVSPLFKCTYKCFSAKTPMRQTNEITAIPTDQLLGTYANLGVVLIVPIIAAAQKSVAFNWSQHTPSYACTAIVMTCINSSLNLRLSQSTYNAACQTWYGGYILLFHYMCKAKFKLGLKKFLMVSIVAPIMFFDLFFDLAALPLFVANIIFNELNLLKTNIPVEEEYSSVGQWSPVVSAALVLAASVINRSAEWWKMKKQRRQRTMPEQEEIQLPSWPTDSQQPPLKHTIYPGQQESGVVIRELTPQETLRIDSLEHEPLPQALVREHRFV</sequence>
<reference evidence="5" key="2">
    <citation type="journal article" date="2009" name="Genome Res.">
        <title>Comparative genomic analyses of the human fungal pathogens Coccidioides and their relatives.</title>
        <authorList>
            <person name="Sharpton T.J."/>
            <person name="Stajich J.E."/>
            <person name="Rounsley S.D."/>
            <person name="Gardner M.J."/>
            <person name="Wortman J.R."/>
            <person name="Jordar V.S."/>
            <person name="Maiti R."/>
            <person name="Kodira C.D."/>
            <person name="Neafsey D.E."/>
            <person name="Zeng Q."/>
            <person name="Hung C.-Y."/>
            <person name="McMahan C."/>
            <person name="Muszewska A."/>
            <person name="Grynberg M."/>
            <person name="Mandel M.A."/>
            <person name="Kellner E.M."/>
            <person name="Barker B.M."/>
            <person name="Galgiani J.N."/>
            <person name="Orbach M.J."/>
            <person name="Kirkland T.N."/>
            <person name="Cole G.T."/>
            <person name="Henn M.R."/>
            <person name="Birren B.W."/>
            <person name="Taylor J.W."/>
        </authorList>
    </citation>
    <scope>NUCLEOTIDE SEQUENCE [LARGE SCALE GENOMIC DNA]</scope>
    <source>
        <strain evidence="5">RMSCC 3488</strain>
    </source>
</reference>
<name>A0A0J6IGD4_COCPO</name>
<evidence type="ECO:0000256" key="1">
    <source>
        <dbReference type="SAM" id="MobiDB-lite"/>
    </source>
</evidence>
<dbReference type="Proteomes" id="UP000054567">
    <property type="component" value="Unassembled WGS sequence"/>
</dbReference>
<dbReference type="AlphaFoldDB" id="A0A0J6IGD4"/>
<feature type="chain" id="PRO_5005274576" evidence="3">
    <location>
        <begin position="25"/>
        <end position="466"/>
    </location>
</feature>
<feature type="transmembrane region" description="Helical" evidence="2">
    <location>
        <begin position="121"/>
        <end position="141"/>
    </location>
</feature>
<proteinExistence type="predicted"/>
<feature type="signal peptide" evidence="3">
    <location>
        <begin position="1"/>
        <end position="24"/>
    </location>
</feature>
<organism evidence="4 5">
    <name type="scientific">Coccidioides posadasii RMSCC 3488</name>
    <dbReference type="NCBI Taxonomy" id="454284"/>
    <lineage>
        <taxon>Eukaryota</taxon>
        <taxon>Fungi</taxon>
        <taxon>Dikarya</taxon>
        <taxon>Ascomycota</taxon>
        <taxon>Pezizomycotina</taxon>
        <taxon>Eurotiomycetes</taxon>
        <taxon>Eurotiomycetidae</taxon>
        <taxon>Onygenales</taxon>
        <taxon>Onygenaceae</taxon>
        <taxon>Coccidioides</taxon>
    </lineage>
</organism>
<feature type="transmembrane region" description="Helical" evidence="2">
    <location>
        <begin position="86"/>
        <end position="109"/>
    </location>
</feature>
<reference evidence="5" key="3">
    <citation type="journal article" date="2010" name="Genome Res.">
        <title>Population genomic sequencing of Coccidioides fungi reveals recent hybridization and transposon control.</title>
        <authorList>
            <person name="Neafsey D.E."/>
            <person name="Barker B.M."/>
            <person name="Sharpton T.J."/>
            <person name="Stajich J.E."/>
            <person name="Park D.J."/>
            <person name="Whiston E."/>
            <person name="Hung C.-Y."/>
            <person name="McMahan C."/>
            <person name="White J."/>
            <person name="Sykes S."/>
            <person name="Heiman D."/>
            <person name="Young S."/>
            <person name="Zeng Q."/>
            <person name="Abouelleil A."/>
            <person name="Aftuck L."/>
            <person name="Bessette D."/>
            <person name="Brown A."/>
            <person name="FitzGerald M."/>
            <person name="Lui A."/>
            <person name="Macdonald J.P."/>
            <person name="Priest M."/>
            <person name="Orbach M.J."/>
            <person name="Galgiani J.N."/>
            <person name="Kirkland T.N."/>
            <person name="Cole G.T."/>
            <person name="Birren B.W."/>
            <person name="Henn M.R."/>
            <person name="Taylor J.W."/>
            <person name="Rounsley S.D."/>
        </authorList>
    </citation>
    <scope>NUCLEOTIDE SEQUENCE [LARGE SCALE GENOMIC DNA]</scope>
    <source>
        <strain evidence="5">RMSCC 3488</strain>
    </source>
</reference>
<accession>A0A0J6IGD4</accession>
<gene>
    <name evidence="4" type="ORF">CPAG_07191</name>
</gene>
<feature type="transmembrane region" description="Helical" evidence="2">
    <location>
        <begin position="366"/>
        <end position="387"/>
    </location>
</feature>
<feature type="transmembrane region" description="Helical" evidence="2">
    <location>
        <begin position="316"/>
        <end position="346"/>
    </location>
</feature>
<dbReference type="EMBL" id="DS268112">
    <property type="protein sequence ID" value="KMM70882.1"/>
    <property type="molecule type" value="Genomic_DNA"/>
</dbReference>
<evidence type="ECO:0000313" key="4">
    <source>
        <dbReference type="EMBL" id="KMM70882.1"/>
    </source>
</evidence>
<evidence type="ECO:0000313" key="5">
    <source>
        <dbReference type="Proteomes" id="UP000054567"/>
    </source>
</evidence>
<evidence type="ECO:0000256" key="3">
    <source>
        <dbReference type="SAM" id="SignalP"/>
    </source>
</evidence>
<reference evidence="4 5" key="1">
    <citation type="submission" date="2007-06" db="EMBL/GenBank/DDBJ databases">
        <title>The Genome Sequence of Coccidioides posadasii RMSCC_3488.</title>
        <authorList>
            <consortium name="Coccidioides Genome Resources Consortium"/>
            <consortium name="The Broad Institute Genome Sequencing Platform"/>
            <person name="Henn M.R."/>
            <person name="Sykes S."/>
            <person name="Young S."/>
            <person name="Jaffe D."/>
            <person name="Berlin A."/>
            <person name="Alvarez P."/>
            <person name="Butler J."/>
            <person name="Gnerre S."/>
            <person name="Grabherr M."/>
            <person name="Mauceli E."/>
            <person name="Brockman W."/>
            <person name="Kodira C."/>
            <person name="Alvarado L."/>
            <person name="Zeng Q."/>
            <person name="Crawford M."/>
            <person name="Antoine C."/>
            <person name="Devon K."/>
            <person name="Galgiani J."/>
            <person name="Orsborn K."/>
            <person name="Lewis M.L."/>
            <person name="Nusbaum C."/>
            <person name="Galagan J."/>
            <person name="Birren B."/>
        </authorList>
    </citation>
    <scope>NUCLEOTIDE SEQUENCE [LARGE SCALE GENOMIC DNA]</scope>
    <source>
        <strain evidence="4 5">RMSCC 3488</strain>
    </source>
</reference>
<keyword evidence="2" id="KW-0472">Membrane</keyword>
<feature type="transmembrane region" description="Helical" evidence="2">
    <location>
        <begin position="153"/>
        <end position="172"/>
    </location>
</feature>
<keyword evidence="2" id="KW-0812">Transmembrane</keyword>
<feature type="region of interest" description="Disordered" evidence="1">
    <location>
        <begin position="400"/>
        <end position="420"/>
    </location>
</feature>
<keyword evidence="2" id="KW-1133">Transmembrane helix</keyword>
<protein>
    <submittedName>
        <fullName evidence="4">Uncharacterized protein</fullName>
    </submittedName>
</protein>
<dbReference type="VEuPathDB" id="FungiDB:CPAG_07191"/>